<feature type="domain" description="B box-type" evidence="6">
    <location>
        <begin position="85"/>
        <end position="135"/>
    </location>
</feature>
<dbReference type="EMBL" id="JBJQND010000001">
    <property type="protein sequence ID" value="KAL3890806.1"/>
    <property type="molecule type" value="Genomic_DNA"/>
</dbReference>
<dbReference type="SMART" id="SM00184">
    <property type="entry name" value="RING"/>
    <property type="match status" value="1"/>
</dbReference>
<dbReference type="InterPro" id="IPR027370">
    <property type="entry name" value="Znf-RING_euk"/>
</dbReference>
<keyword evidence="1" id="KW-0479">Metal-binding</keyword>
<dbReference type="SUPFAM" id="SSF57850">
    <property type="entry name" value="RING/U-box"/>
    <property type="match status" value="1"/>
</dbReference>
<evidence type="ECO:0000256" key="4">
    <source>
        <dbReference type="PROSITE-ProRule" id="PRU00024"/>
    </source>
</evidence>
<dbReference type="PANTHER" id="PTHR25462:SF305">
    <property type="entry name" value="RING-TYPE DOMAIN-CONTAINING PROTEIN"/>
    <property type="match status" value="1"/>
</dbReference>
<dbReference type="PROSITE" id="PS50119">
    <property type="entry name" value="ZF_BBOX"/>
    <property type="match status" value="1"/>
</dbReference>
<protein>
    <submittedName>
        <fullName evidence="7">Uncharacterized protein</fullName>
    </submittedName>
</protein>
<gene>
    <name evidence="7" type="ORF">ACJMK2_003083</name>
</gene>
<dbReference type="InterPro" id="IPR047153">
    <property type="entry name" value="TRIM45/56/19-like"/>
</dbReference>
<evidence type="ECO:0000259" key="6">
    <source>
        <dbReference type="PROSITE" id="PS50119"/>
    </source>
</evidence>
<dbReference type="GO" id="GO:0008270">
    <property type="term" value="F:zinc ion binding"/>
    <property type="evidence" value="ECO:0007669"/>
    <property type="project" value="UniProtKB-KW"/>
</dbReference>
<dbReference type="Gene3D" id="3.30.160.60">
    <property type="entry name" value="Classic Zinc Finger"/>
    <property type="match status" value="1"/>
</dbReference>
<sequence>MATSNIETEDGPCCPICLEQFNMPRQLPCTNTFCVKCLQSHITTEAANQPKLNDIKCPVCRSSSSPAIKDRPSNEWASLFPQKTKVDRFCDACRNEDASVSAEGFCVICKEAMCGDCLKYHRKQNISKDHTILSVEELECNPENVIKLAEGITCLEHHGEDIKYYCKDHKIPCCGTCFFDGHKICATMIDL</sequence>
<accession>A0ABD3XZ05</accession>
<keyword evidence="2 4" id="KW-0863">Zinc-finger</keyword>
<dbReference type="SMART" id="SM00336">
    <property type="entry name" value="BBOX"/>
    <property type="match status" value="2"/>
</dbReference>
<evidence type="ECO:0000259" key="5">
    <source>
        <dbReference type="PROSITE" id="PS50089"/>
    </source>
</evidence>
<name>A0ABD3XZ05_SINWO</name>
<dbReference type="Gene3D" id="3.30.40.10">
    <property type="entry name" value="Zinc/RING finger domain, C3HC4 (zinc finger)"/>
    <property type="match status" value="1"/>
</dbReference>
<dbReference type="AlphaFoldDB" id="A0ABD3XZ05"/>
<dbReference type="InterPro" id="IPR000315">
    <property type="entry name" value="Znf_B-box"/>
</dbReference>
<evidence type="ECO:0000313" key="7">
    <source>
        <dbReference type="EMBL" id="KAL3890806.1"/>
    </source>
</evidence>
<comment type="caution">
    <text evidence="7">The sequence shown here is derived from an EMBL/GenBank/DDBJ whole genome shotgun (WGS) entry which is preliminary data.</text>
</comment>
<reference evidence="7 8" key="1">
    <citation type="submission" date="2024-11" db="EMBL/GenBank/DDBJ databases">
        <title>Chromosome-level genome assembly of the freshwater bivalve Anodonta woodiana.</title>
        <authorList>
            <person name="Chen X."/>
        </authorList>
    </citation>
    <scope>NUCLEOTIDE SEQUENCE [LARGE SCALE GENOMIC DNA]</scope>
    <source>
        <strain evidence="7">MN2024</strain>
        <tissue evidence="7">Gills</tissue>
    </source>
</reference>
<evidence type="ECO:0000256" key="1">
    <source>
        <dbReference type="ARBA" id="ARBA00022723"/>
    </source>
</evidence>
<feature type="domain" description="RING-type" evidence="5">
    <location>
        <begin position="14"/>
        <end position="61"/>
    </location>
</feature>
<proteinExistence type="predicted"/>
<dbReference type="Pfam" id="PF13445">
    <property type="entry name" value="zf-RING_UBOX"/>
    <property type="match status" value="1"/>
</dbReference>
<dbReference type="PROSITE" id="PS50089">
    <property type="entry name" value="ZF_RING_2"/>
    <property type="match status" value="1"/>
</dbReference>
<organism evidence="7 8">
    <name type="scientific">Sinanodonta woodiana</name>
    <name type="common">Chinese pond mussel</name>
    <name type="synonym">Anodonta woodiana</name>
    <dbReference type="NCBI Taxonomy" id="1069815"/>
    <lineage>
        <taxon>Eukaryota</taxon>
        <taxon>Metazoa</taxon>
        <taxon>Spiralia</taxon>
        <taxon>Lophotrochozoa</taxon>
        <taxon>Mollusca</taxon>
        <taxon>Bivalvia</taxon>
        <taxon>Autobranchia</taxon>
        <taxon>Heteroconchia</taxon>
        <taxon>Palaeoheterodonta</taxon>
        <taxon>Unionida</taxon>
        <taxon>Unionoidea</taxon>
        <taxon>Unionidae</taxon>
        <taxon>Unioninae</taxon>
        <taxon>Sinanodonta</taxon>
    </lineage>
</organism>
<keyword evidence="8" id="KW-1185">Reference proteome</keyword>
<dbReference type="SUPFAM" id="SSF57845">
    <property type="entry name" value="B-box zinc-binding domain"/>
    <property type="match status" value="1"/>
</dbReference>
<dbReference type="InterPro" id="IPR001841">
    <property type="entry name" value="Znf_RING"/>
</dbReference>
<evidence type="ECO:0000256" key="3">
    <source>
        <dbReference type="ARBA" id="ARBA00022833"/>
    </source>
</evidence>
<evidence type="ECO:0000256" key="2">
    <source>
        <dbReference type="ARBA" id="ARBA00022771"/>
    </source>
</evidence>
<evidence type="ECO:0000313" key="8">
    <source>
        <dbReference type="Proteomes" id="UP001634394"/>
    </source>
</evidence>
<keyword evidence="3" id="KW-0862">Zinc</keyword>
<dbReference type="InterPro" id="IPR013083">
    <property type="entry name" value="Znf_RING/FYVE/PHD"/>
</dbReference>
<dbReference type="PANTHER" id="PTHR25462">
    <property type="entry name" value="BONUS, ISOFORM C-RELATED"/>
    <property type="match status" value="1"/>
</dbReference>
<dbReference type="Proteomes" id="UP001634394">
    <property type="component" value="Unassembled WGS sequence"/>
</dbReference>